<evidence type="ECO:0000313" key="2">
    <source>
        <dbReference type="Proteomes" id="UP001597357"/>
    </source>
</evidence>
<evidence type="ECO:0000313" key="1">
    <source>
        <dbReference type="EMBL" id="MFD2697503.1"/>
    </source>
</evidence>
<accession>A0ABW5SCN2</accession>
<comment type="caution">
    <text evidence="1">The sequence shown here is derived from an EMBL/GenBank/DDBJ whole genome shotgun (WGS) entry which is preliminary data.</text>
</comment>
<keyword evidence="2" id="KW-1185">Reference proteome</keyword>
<dbReference type="RefSeq" id="WP_379045493.1">
    <property type="nucleotide sequence ID" value="NZ_JBHULZ010000026.1"/>
</dbReference>
<name>A0ABW5SCN2_9FLAO</name>
<gene>
    <name evidence="1" type="ORF">ACFSQ0_05830</name>
</gene>
<organism evidence="1 2">
    <name type="scientific">Mesonia sediminis</name>
    <dbReference type="NCBI Taxonomy" id="1703946"/>
    <lineage>
        <taxon>Bacteria</taxon>
        <taxon>Pseudomonadati</taxon>
        <taxon>Bacteroidota</taxon>
        <taxon>Flavobacteriia</taxon>
        <taxon>Flavobacteriales</taxon>
        <taxon>Flavobacteriaceae</taxon>
        <taxon>Mesonia</taxon>
    </lineage>
</organism>
<dbReference type="Proteomes" id="UP001597357">
    <property type="component" value="Unassembled WGS sequence"/>
</dbReference>
<proteinExistence type="predicted"/>
<dbReference type="EMBL" id="JBHULZ010000026">
    <property type="protein sequence ID" value="MFD2697503.1"/>
    <property type="molecule type" value="Genomic_DNA"/>
</dbReference>
<reference evidence="2" key="1">
    <citation type="journal article" date="2019" name="Int. J. Syst. Evol. Microbiol.">
        <title>The Global Catalogue of Microorganisms (GCM) 10K type strain sequencing project: providing services to taxonomists for standard genome sequencing and annotation.</title>
        <authorList>
            <consortium name="The Broad Institute Genomics Platform"/>
            <consortium name="The Broad Institute Genome Sequencing Center for Infectious Disease"/>
            <person name="Wu L."/>
            <person name="Ma J."/>
        </authorList>
    </citation>
    <scope>NUCLEOTIDE SEQUENCE [LARGE SCALE GENOMIC DNA]</scope>
    <source>
        <strain evidence="2">KCTC 42255</strain>
    </source>
</reference>
<sequence>MPINPNSLILSTFLCLELSSILIAMNLMELINFLKQHYVLSLAFIRLQTCIDGFMHNAFGPKTHNSSPQKHALILLMQWEIKFSFLFNRKHKRFGSLIRGSQLTLYPILNPTISNYFYFSKLPVLKSD</sequence>
<protein>
    <submittedName>
        <fullName evidence="1">Uncharacterized protein</fullName>
    </submittedName>
</protein>